<sequence>MAKGHTDTSPLVDGPPDSSTKRKRVEEPVQKSTHSKRRKSRKPKDIQDDEIDQEQKVNKGISRMDSVLLADLIVQRTKRFEPELSSVELEDKHIPSKAIFDTTVWQEDRTVDQLPNFLEKFAEDKLSVCPKPNGSPHTLVLAMAGLRAADLARSLRKFQTKDALIAKLFAKHIKLNEAIESCKRYRMNIGVGTPQRVLDLLEAGCLSTDHLKRIVLDASYVDPKKRGVMDMKEVTVPLTKLLSRPELKSKYGVDLQILFF</sequence>
<dbReference type="GeneID" id="54422036"/>
<evidence type="ECO:0008006" key="5">
    <source>
        <dbReference type="Google" id="ProtNLM"/>
    </source>
</evidence>
<dbReference type="AlphaFoldDB" id="A0A6G1FVY1"/>
<dbReference type="PANTHER" id="PTHR24030">
    <property type="entry name" value="PROTEIN CMSS1"/>
    <property type="match status" value="1"/>
</dbReference>
<reference evidence="4" key="2">
    <citation type="submission" date="2020-04" db="EMBL/GenBank/DDBJ databases">
        <authorList>
            <consortium name="NCBI Genome Project"/>
        </authorList>
    </citation>
    <scope>NUCLEOTIDE SEQUENCE</scope>
    <source>
        <strain evidence="4">CBS 781.70</strain>
    </source>
</reference>
<dbReference type="GO" id="GO:0030686">
    <property type="term" value="C:90S preribosome"/>
    <property type="evidence" value="ECO:0007669"/>
    <property type="project" value="TreeGrafter"/>
</dbReference>
<evidence type="ECO:0000313" key="4">
    <source>
        <dbReference type="RefSeq" id="XP_033531509.1"/>
    </source>
</evidence>
<gene>
    <name evidence="2 4" type="ORF">P152DRAFT_476015</name>
</gene>
<organism evidence="2">
    <name type="scientific">Eremomyces bilateralis CBS 781.70</name>
    <dbReference type="NCBI Taxonomy" id="1392243"/>
    <lineage>
        <taxon>Eukaryota</taxon>
        <taxon>Fungi</taxon>
        <taxon>Dikarya</taxon>
        <taxon>Ascomycota</taxon>
        <taxon>Pezizomycotina</taxon>
        <taxon>Dothideomycetes</taxon>
        <taxon>Dothideomycetes incertae sedis</taxon>
        <taxon>Eremomycetales</taxon>
        <taxon>Eremomycetaceae</taxon>
        <taxon>Eremomyces</taxon>
    </lineage>
</organism>
<dbReference type="EMBL" id="ML975169">
    <property type="protein sequence ID" value="KAF1809878.1"/>
    <property type="molecule type" value="Genomic_DNA"/>
</dbReference>
<dbReference type="PANTHER" id="PTHR24030:SF0">
    <property type="entry name" value="PROTEIN CMSS1"/>
    <property type="match status" value="1"/>
</dbReference>
<reference evidence="4" key="3">
    <citation type="submission" date="2025-04" db="UniProtKB">
        <authorList>
            <consortium name="RefSeq"/>
        </authorList>
    </citation>
    <scope>IDENTIFICATION</scope>
    <source>
        <strain evidence="4">CBS 781.70</strain>
    </source>
</reference>
<dbReference type="InterPro" id="IPR027417">
    <property type="entry name" value="P-loop_NTPase"/>
</dbReference>
<accession>A0A6G1FVY1</accession>
<dbReference type="Gene3D" id="3.40.50.300">
    <property type="entry name" value="P-loop containing nucleotide triphosphate hydrolases"/>
    <property type="match status" value="1"/>
</dbReference>
<proteinExistence type="predicted"/>
<keyword evidence="3" id="KW-1185">Reference proteome</keyword>
<dbReference type="Pfam" id="PF14617">
    <property type="entry name" value="CMS1"/>
    <property type="match status" value="1"/>
</dbReference>
<dbReference type="Proteomes" id="UP000504638">
    <property type="component" value="Unplaced"/>
</dbReference>
<protein>
    <recommendedName>
        <fullName evidence="5">Protein CMS1</fullName>
    </recommendedName>
</protein>
<dbReference type="GO" id="GO:0005634">
    <property type="term" value="C:nucleus"/>
    <property type="evidence" value="ECO:0007669"/>
    <property type="project" value="TreeGrafter"/>
</dbReference>
<evidence type="ECO:0000313" key="2">
    <source>
        <dbReference type="EMBL" id="KAF1809878.1"/>
    </source>
</evidence>
<evidence type="ECO:0000313" key="3">
    <source>
        <dbReference type="Proteomes" id="UP000504638"/>
    </source>
</evidence>
<dbReference type="InterPro" id="IPR032704">
    <property type="entry name" value="Cms1"/>
</dbReference>
<dbReference type="RefSeq" id="XP_033531509.1">
    <property type="nucleotide sequence ID" value="XM_033681466.1"/>
</dbReference>
<dbReference type="OrthoDB" id="1929311at2759"/>
<reference evidence="2 4" key="1">
    <citation type="submission" date="2020-01" db="EMBL/GenBank/DDBJ databases">
        <authorList>
            <consortium name="DOE Joint Genome Institute"/>
            <person name="Haridas S."/>
            <person name="Albert R."/>
            <person name="Binder M."/>
            <person name="Bloem J."/>
            <person name="Labutti K."/>
            <person name="Salamov A."/>
            <person name="Andreopoulos B."/>
            <person name="Baker S.E."/>
            <person name="Barry K."/>
            <person name="Bills G."/>
            <person name="Bluhm B.H."/>
            <person name="Cannon C."/>
            <person name="Castanera R."/>
            <person name="Culley D.E."/>
            <person name="Daum C."/>
            <person name="Ezra D."/>
            <person name="Gonzalez J.B."/>
            <person name="Henrissat B."/>
            <person name="Kuo A."/>
            <person name="Liang C."/>
            <person name="Lipzen A."/>
            <person name="Lutzoni F."/>
            <person name="Magnuson J."/>
            <person name="Mondo S."/>
            <person name="Nolan M."/>
            <person name="Ohm R."/>
            <person name="Pangilinan J."/>
            <person name="Park H.-J."/>
            <person name="Ramirez L."/>
            <person name="Alfaro M."/>
            <person name="Sun H."/>
            <person name="Tritt A."/>
            <person name="Yoshinaga Y."/>
            <person name="Zwiers L.-H."/>
            <person name="Turgeon B.G."/>
            <person name="Goodwin S.B."/>
            <person name="Spatafora J.W."/>
            <person name="Crous P.W."/>
            <person name="Grigoriev I.V."/>
        </authorList>
    </citation>
    <scope>NUCLEOTIDE SEQUENCE</scope>
    <source>
        <strain evidence="2 4">CBS 781.70</strain>
    </source>
</reference>
<evidence type="ECO:0000256" key="1">
    <source>
        <dbReference type="SAM" id="MobiDB-lite"/>
    </source>
</evidence>
<name>A0A6G1FVY1_9PEZI</name>
<feature type="region of interest" description="Disordered" evidence="1">
    <location>
        <begin position="1"/>
        <end position="58"/>
    </location>
</feature>
<feature type="compositionally biased region" description="Basic residues" evidence="1">
    <location>
        <begin position="33"/>
        <end position="42"/>
    </location>
</feature>